<reference evidence="1 2" key="1">
    <citation type="submission" date="2017-06" db="EMBL/GenBank/DDBJ databases">
        <title>Raineya orbicola gen. nov., sp. nov. a slightly thermophilic bacterium of the phylum Bacteroidetes and the description of Raineyaceae fam. nov.</title>
        <authorList>
            <person name="Albuquerque L."/>
            <person name="Polonia A.R.M."/>
            <person name="Barroso C."/>
            <person name="Froufe H.J.C."/>
            <person name="Lage O."/>
            <person name="Lobo-Da-Cunha A."/>
            <person name="Egas C."/>
            <person name="Da Costa M.S."/>
        </authorList>
    </citation>
    <scope>NUCLEOTIDE SEQUENCE [LARGE SCALE GENOMIC DNA]</scope>
    <source>
        <strain evidence="1 2">SPSPC-11</strain>
    </source>
</reference>
<organism evidence="1 2">
    <name type="scientific">Raineya orbicola</name>
    <dbReference type="NCBI Taxonomy" id="2016530"/>
    <lineage>
        <taxon>Bacteria</taxon>
        <taxon>Pseudomonadati</taxon>
        <taxon>Bacteroidota</taxon>
        <taxon>Cytophagia</taxon>
        <taxon>Cytophagales</taxon>
        <taxon>Raineyaceae</taxon>
        <taxon>Raineya</taxon>
    </lineage>
</organism>
<dbReference type="AlphaFoldDB" id="A0A2N3IJC3"/>
<protein>
    <submittedName>
        <fullName evidence="1">Uncharacterized protein</fullName>
    </submittedName>
</protein>
<name>A0A2N3IJC3_9BACT</name>
<comment type="caution">
    <text evidence="1">The sequence shown here is derived from an EMBL/GenBank/DDBJ whole genome shotgun (WGS) entry which is preliminary data.</text>
</comment>
<keyword evidence="2" id="KW-1185">Reference proteome</keyword>
<dbReference type="EMBL" id="NKXO01000007">
    <property type="protein sequence ID" value="PKQ70371.1"/>
    <property type="molecule type" value="Genomic_DNA"/>
</dbReference>
<proteinExistence type="predicted"/>
<accession>A0A2N3IJC3</accession>
<evidence type="ECO:0000313" key="2">
    <source>
        <dbReference type="Proteomes" id="UP000233387"/>
    </source>
</evidence>
<gene>
    <name evidence="1" type="ORF">Rain11_0599</name>
</gene>
<evidence type="ECO:0000313" key="1">
    <source>
        <dbReference type="EMBL" id="PKQ70371.1"/>
    </source>
</evidence>
<dbReference type="Proteomes" id="UP000233387">
    <property type="component" value="Unassembled WGS sequence"/>
</dbReference>
<sequence length="165" mass="19192">MVMISLFACEKKEKTTEAKVEFQETNVPLDTLGEWVKIVMNKKKDGVLRGFELGTPLDTIKAKEKTKLLEENTAQRYITYSFDVDEDMVDVTYRYDEKQKVKSFEVLAIVNGVESFIQDFTTYYNLRYGNAKQSNDTMQVWQSQKGYKIKLIKSNKTSQARILIE</sequence>